<sequence>MSIRHLEPSFDNFWSLYKFTTSKRSGGQGLFYLTAKPYCRYLDKVKSNAGLWKDKFFFLRPPPGQQLSFPYNWRTSKPEPRTKGWGLDDDVINSLTCHWNHAKKCTLPTLSVGSSRPSIKGGDRVLPSKGKGIESEHPDSPITSARPSLRALVIASEDAEKTSEVRGVPKGKKVTEPEGKSKSLKEPKARRSLRDQATQEAQEG</sequence>
<protein>
    <submittedName>
        <fullName evidence="2">Uncharacterized protein</fullName>
    </submittedName>
</protein>
<proteinExistence type="predicted"/>
<evidence type="ECO:0000313" key="2">
    <source>
        <dbReference type="EMBL" id="KAL0339299.1"/>
    </source>
</evidence>
<reference evidence="2" key="2">
    <citation type="journal article" date="2024" name="Plant">
        <title>Genomic evolution and insights into agronomic trait innovations of Sesamum species.</title>
        <authorList>
            <person name="Miao H."/>
            <person name="Wang L."/>
            <person name="Qu L."/>
            <person name="Liu H."/>
            <person name="Sun Y."/>
            <person name="Le M."/>
            <person name="Wang Q."/>
            <person name="Wei S."/>
            <person name="Zheng Y."/>
            <person name="Lin W."/>
            <person name="Duan Y."/>
            <person name="Cao H."/>
            <person name="Xiong S."/>
            <person name="Wang X."/>
            <person name="Wei L."/>
            <person name="Li C."/>
            <person name="Ma Q."/>
            <person name="Ju M."/>
            <person name="Zhao R."/>
            <person name="Li G."/>
            <person name="Mu C."/>
            <person name="Tian Q."/>
            <person name="Mei H."/>
            <person name="Zhang T."/>
            <person name="Gao T."/>
            <person name="Zhang H."/>
        </authorList>
    </citation>
    <scope>NUCLEOTIDE SEQUENCE</scope>
    <source>
        <strain evidence="2">G01</strain>
    </source>
</reference>
<evidence type="ECO:0000256" key="1">
    <source>
        <dbReference type="SAM" id="MobiDB-lite"/>
    </source>
</evidence>
<reference evidence="2" key="1">
    <citation type="submission" date="2020-06" db="EMBL/GenBank/DDBJ databases">
        <authorList>
            <person name="Li T."/>
            <person name="Hu X."/>
            <person name="Zhang T."/>
            <person name="Song X."/>
            <person name="Zhang H."/>
            <person name="Dai N."/>
            <person name="Sheng W."/>
            <person name="Hou X."/>
            <person name="Wei L."/>
        </authorList>
    </citation>
    <scope>NUCLEOTIDE SEQUENCE</scope>
    <source>
        <strain evidence="2">G01</strain>
        <tissue evidence="2">Leaf</tissue>
    </source>
</reference>
<name>A0AAW2N6E8_9LAMI</name>
<feature type="non-terminal residue" evidence="2">
    <location>
        <position position="1"/>
    </location>
</feature>
<feature type="region of interest" description="Disordered" evidence="1">
    <location>
        <begin position="110"/>
        <end position="204"/>
    </location>
</feature>
<comment type="caution">
    <text evidence="2">The sequence shown here is derived from an EMBL/GenBank/DDBJ whole genome shotgun (WGS) entry which is preliminary data.</text>
</comment>
<organism evidence="2">
    <name type="scientific">Sesamum angustifolium</name>
    <dbReference type="NCBI Taxonomy" id="2727405"/>
    <lineage>
        <taxon>Eukaryota</taxon>
        <taxon>Viridiplantae</taxon>
        <taxon>Streptophyta</taxon>
        <taxon>Embryophyta</taxon>
        <taxon>Tracheophyta</taxon>
        <taxon>Spermatophyta</taxon>
        <taxon>Magnoliopsida</taxon>
        <taxon>eudicotyledons</taxon>
        <taxon>Gunneridae</taxon>
        <taxon>Pentapetalae</taxon>
        <taxon>asterids</taxon>
        <taxon>lamiids</taxon>
        <taxon>Lamiales</taxon>
        <taxon>Pedaliaceae</taxon>
        <taxon>Sesamum</taxon>
    </lineage>
</organism>
<feature type="compositionally biased region" description="Basic and acidic residues" evidence="1">
    <location>
        <begin position="173"/>
        <end position="194"/>
    </location>
</feature>
<feature type="compositionally biased region" description="Polar residues" evidence="1">
    <location>
        <begin position="195"/>
        <end position="204"/>
    </location>
</feature>
<dbReference type="AlphaFoldDB" id="A0AAW2N6E8"/>
<accession>A0AAW2N6E8</accession>
<dbReference type="EMBL" id="JACGWK010000008">
    <property type="protein sequence ID" value="KAL0339299.1"/>
    <property type="molecule type" value="Genomic_DNA"/>
</dbReference>
<gene>
    <name evidence="2" type="ORF">Sangu_1452000</name>
</gene>